<dbReference type="EMBL" id="BGZK01000372">
    <property type="protein sequence ID" value="GBP39831.1"/>
    <property type="molecule type" value="Genomic_DNA"/>
</dbReference>
<name>A0A4C1VMG5_EUMVA</name>
<evidence type="ECO:0000313" key="2">
    <source>
        <dbReference type="Proteomes" id="UP000299102"/>
    </source>
</evidence>
<proteinExistence type="predicted"/>
<gene>
    <name evidence="1" type="ORF">EVAR_29061_1</name>
</gene>
<comment type="caution">
    <text evidence="1">The sequence shown here is derived from an EMBL/GenBank/DDBJ whole genome shotgun (WGS) entry which is preliminary data.</text>
</comment>
<accession>A0A4C1VMG5</accession>
<protein>
    <submittedName>
        <fullName evidence="1">Uncharacterized protein</fullName>
    </submittedName>
</protein>
<reference evidence="1 2" key="1">
    <citation type="journal article" date="2019" name="Commun. Biol.">
        <title>The bagworm genome reveals a unique fibroin gene that provides high tensile strength.</title>
        <authorList>
            <person name="Kono N."/>
            <person name="Nakamura H."/>
            <person name="Ohtoshi R."/>
            <person name="Tomita M."/>
            <person name="Numata K."/>
            <person name="Arakawa K."/>
        </authorList>
    </citation>
    <scope>NUCLEOTIDE SEQUENCE [LARGE SCALE GENOMIC DNA]</scope>
</reference>
<dbReference type="AlphaFoldDB" id="A0A4C1VMG5"/>
<organism evidence="1 2">
    <name type="scientific">Eumeta variegata</name>
    <name type="common">Bagworm moth</name>
    <name type="synonym">Eumeta japonica</name>
    <dbReference type="NCBI Taxonomy" id="151549"/>
    <lineage>
        <taxon>Eukaryota</taxon>
        <taxon>Metazoa</taxon>
        <taxon>Ecdysozoa</taxon>
        <taxon>Arthropoda</taxon>
        <taxon>Hexapoda</taxon>
        <taxon>Insecta</taxon>
        <taxon>Pterygota</taxon>
        <taxon>Neoptera</taxon>
        <taxon>Endopterygota</taxon>
        <taxon>Lepidoptera</taxon>
        <taxon>Glossata</taxon>
        <taxon>Ditrysia</taxon>
        <taxon>Tineoidea</taxon>
        <taxon>Psychidae</taxon>
        <taxon>Oiketicinae</taxon>
        <taxon>Eumeta</taxon>
    </lineage>
</organism>
<keyword evidence="2" id="KW-1185">Reference proteome</keyword>
<dbReference type="Proteomes" id="UP000299102">
    <property type="component" value="Unassembled WGS sequence"/>
</dbReference>
<evidence type="ECO:0000313" key="1">
    <source>
        <dbReference type="EMBL" id="GBP39831.1"/>
    </source>
</evidence>
<sequence>MALQVRPWPAWQRVRVVMAQSPSNTPTQPSVNPLSFPLAYSLIPSDILFPSKDRRRTGDSYEILRASPPNQKAPDSILTMSELTVEVVT</sequence>